<evidence type="ECO:0000256" key="2">
    <source>
        <dbReference type="ARBA" id="ARBA00022448"/>
    </source>
</evidence>
<organism evidence="9 10">
    <name type="scientific">Harryflintia acetispora</name>
    <dbReference type="NCBI Taxonomy" id="1849041"/>
    <lineage>
        <taxon>Bacteria</taxon>
        <taxon>Bacillati</taxon>
        <taxon>Bacillota</taxon>
        <taxon>Clostridia</taxon>
        <taxon>Eubacteriales</taxon>
        <taxon>Oscillospiraceae</taxon>
        <taxon>Harryflintia</taxon>
    </lineage>
</organism>
<keyword evidence="10" id="KW-1185">Reference proteome</keyword>
<dbReference type="PANTHER" id="PTHR30193">
    <property type="entry name" value="ABC TRANSPORTER PERMEASE PROTEIN"/>
    <property type="match status" value="1"/>
</dbReference>
<feature type="transmembrane region" description="Helical" evidence="7">
    <location>
        <begin position="285"/>
        <end position="309"/>
    </location>
</feature>
<dbReference type="Gene3D" id="1.10.3720.10">
    <property type="entry name" value="MetI-like"/>
    <property type="match status" value="1"/>
</dbReference>
<dbReference type="Proteomes" id="UP000294682">
    <property type="component" value="Unassembled WGS sequence"/>
</dbReference>
<dbReference type="CDD" id="cd06261">
    <property type="entry name" value="TM_PBP2"/>
    <property type="match status" value="1"/>
</dbReference>
<keyword evidence="2 7" id="KW-0813">Transport</keyword>
<dbReference type="GO" id="GO:0005886">
    <property type="term" value="C:plasma membrane"/>
    <property type="evidence" value="ECO:0007669"/>
    <property type="project" value="UniProtKB-SubCell"/>
</dbReference>
<dbReference type="AlphaFoldDB" id="A0A9X8ULT6"/>
<keyword evidence="3" id="KW-1003">Cell membrane</keyword>
<evidence type="ECO:0000256" key="5">
    <source>
        <dbReference type="ARBA" id="ARBA00022989"/>
    </source>
</evidence>
<feature type="transmembrane region" description="Helical" evidence="7">
    <location>
        <begin position="228"/>
        <end position="249"/>
    </location>
</feature>
<feature type="domain" description="ABC transmembrane type-1" evidence="8">
    <location>
        <begin position="95"/>
        <end position="306"/>
    </location>
</feature>
<feature type="transmembrane region" description="Helical" evidence="7">
    <location>
        <begin position="197"/>
        <end position="216"/>
    </location>
</feature>
<comment type="subcellular location">
    <subcellularLocation>
        <location evidence="1 7">Cell membrane</location>
        <topology evidence="1 7">Multi-pass membrane protein</topology>
    </subcellularLocation>
</comment>
<protein>
    <submittedName>
        <fullName evidence="9">Carbohydrate ABC transporter membrane protein 1 (CUT1 family)</fullName>
    </submittedName>
</protein>
<evidence type="ECO:0000256" key="3">
    <source>
        <dbReference type="ARBA" id="ARBA00022475"/>
    </source>
</evidence>
<keyword evidence="4 7" id="KW-0812">Transmembrane</keyword>
<dbReference type="InterPro" id="IPR000515">
    <property type="entry name" value="MetI-like"/>
</dbReference>
<evidence type="ECO:0000313" key="9">
    <source>
        <dbReference type="EMBL" id="TCL45491.1"/>
    </source>
</evidence>
<evidence type="ECO:0000259" key="8">
    <source>
        <dbReference type="PROSITE" id="PS50928"/>
    </source>
</evidence>
<dbReference type="Pfam" id="PF00528">
    <property type="entry name" value="BPD_transp_1"/>
    <property type="match status" value="1"/>
</dbReference>
<dbReference type="SUPFAM" id="SSF160964">
    <property type="entry name" value="MalF N-terminal region-like"/>
    <property type="match status" value="1"/>
</dbReference>
<dbReference type="GO" id="GO:0055085">
    <property type="term" value="P:transmembrane transport"/>
    <property type="evidence" value="ECO:0007669"/>
    <property type="project" value="InterPro"/>
</dbReference>
<evidence type="ECO:0000256" key="7">
    <source>
        <dbReference type="RuleBase" id="RU363032"/>
    </source>
</evidence>
<evidence type="ECO:0000256" key="4">
    <source>
        <dbReference type="ARBA" id="ARBA00022692"/>
    </source>
</evidence>
<dbReference type="EMBL" id="SLUK01000001">
    <property type="protein sequence ID" value="TCL45491.1"/>
    <property type="molecule type" value="Genomic_DNA"/>
</dbReference>
<comment type="caution">
    <text evidence="9">The sequence shown here is derived from an EMBL/GenBank/DDBJ whole genome shotgun (WGS) entry which is preliminary data.</text>
</comment>
<dbReference type="InterPro" id="IPR051393">
    <property type="entry name" value="ABC_transporter_permease"/>
</dbReference>
<evidence type="ECO:0000313" key="10">
    <source>
        <dbReference type="Proteomes" id="UP000294682"/>
    </source>
</evidence>
<name>A0A9X8ULT6_9FIRM</name>
<feature type="transmembrane region" description="Helical" evidence="7">
    <location>
        <begin position="99"/>
        <end position="122"/>
    </location>
</feature>
<dbReference type="PROSITE" id="PS50928">
    <property type="entry name" value="ABC_TM1"/>
    <property type="match status" value="1"/>
</dbReference>
<reference evidence="9 10" key="1">
    <citation type="submission" date="2019-03" db="EMBL/GenBank/DDBJ databases">
        <title>Genomic Encyclopedia of Type Strains, Phase IV (KMG-IV): sequencing the most valuable type-strain genomes for metagenomic binning, comparative biology and taxonomic classification.</title>
        <authorList>
            <person name="Goeker M."/>
        </authorList>
    </citation>
    <scope>NUCLEOTIDE SEQUENCE [LARGE SCALE GENOMIC DNA]</scope>
    <source>
        <strain evidence="9 10">DSM 100433</strain>
    </source>
</reference>
<feature type="transmembrane region" description="Helical" evidence="7">
    <location>
        <begin position="134"/>
        <end position="154"/>
    </location>
</feature>
<evidence type="ECO:0000256" key="6">
    <source>
        <dbReference type="ARBA" id="ARBA00023136"/>
    </source>
</evidence>
<sequence>MQASLFYKAQVWFRGSKTERHGNVMKNFQKGFKKHFNAYLFISPFFILFLVFQLFPMIWSLVLSFTEWNGLGPKEFVGVQNYVMLAKDPTFWTTVQNTFLYWLVAIVFVLFFAMMVALLLSYKPLRARGFFKSMTFFPYVCATVAVGLIFNMLFDFNAGLINEILRMMGLEGVAWLTSTSLSKIPPMILYVWRNTPWYTIIIMSGILNIPADYYEAATVDGANVFQKFFKITLPCLGDILFFCFLTLTVESWKIFAEPYVMVGPGSSNMSMFQYMYQNSFVIFKMGYASAIGYILTMILLVFSLIQFFIMRRNGEA</sequence>
<evidence type="ECO:0000256" key="1">
    <source>
        <dbReference type="ARBA" id="ARBA00004651"/>
    </source>
</evidence>
<comment type="similarity">
    <text evidence="7">Belongs to the binding-protein-dependent transport system permease family.</text>
</comment>
<keyword evidence="6 7" id="KW-0472">Membrane</keyword>
<proteinExistence type="inferred from homology"/>
<dbReference type="SUPFAM" id="SSF161098">
    <property type="entry name" value="MetI-like"/>
    <property type="match status" value="1"/>
</dbReference>
<dbReference type="InterPro" id="IPR035906">
    <property type="entry name" value="MetI-like_sf"/>
</dbReference>
<gene>
    <name evidence="9" type="ORF">EDD78_101474</name>
</gene>
<dbReference type="PANTHER" id="PTHR30193:SF37">
    <property type="entry name" value="INNER MEMBRANE ABC TRANSPORTER PERMEASE PROTEIN YCJO"/>
    <property type="match status" value="1"/>
</dbReference>
<keyword evidence="5 7" id="KW-1133">Transmembrane helix</keyword>
<feature type="transmembrane region" description="Helical" evidence="7">
    <location>
        <begin position="36"/>
        <end position="59"/>
    </location>
</feature>
<accession>A0A9X8ULT6</accession>